<dbReference type="InterPro" id="IPR012754">
    <property type="entry name" value="DNA-dir_RpoC_beta_prime_bact"/>
</dbReference>
<keyword evidence="7" id="KW-0862">Zinc</keyword>
<evidence type="ECO:0000313" key="11">
    <source>
        <dbReference type="EMBL" id="MCA9385800.1"/>
    </source>
</evidence>
<keyword evidence="3 7" id="KW-0548">Nucleotidyltransferase</keyword>
<keyword evidence="1 7" id="KW-0240">DNA-directed RNA polymerase</keyword>
<dbReference type="Pfam" id="PF00623">
    <property type="entry name" value="RNA_pol_Rpb1_2"/>
    <property type="match status" value="2"/>
</dbReference>
<dbReference type="Pfam" id="PF04997">
    <property type="entry name" value="RNA_pol_Rpb1_1"/>
    <property type="match status" value="1"/>
</dbReference>
<name>A0A955L8V9_9BACT</name>
<reference evidence="11" key="1">
    <citation type="submission" date="2020-04" db="EMBL/GenBank/DDBJ databases">
        <authorList>
            <person name="Zhang T."/>
        </authorList>
    </citation>
    <scope>NUCLEOTIDE SEQUENCE</scope>
    <source>
        <strain evidence="11">HKST-UBA11</strain>
    </source>
</reference>
<dbReference type="InterPro" id="IPR042102">
    <property type="entry name" value="RNA_pol_Rpb1_3_sf"/>
</dbReference>
<dbReference type="Gene3D" id="1.10.40.90">
    <property type="match status" value="1"/>
</dbReference>
<dbReference type="Proteomes" id="UP000754563">
    <property type="component" value="Unassembled WGS sequence"/>
</dbReference>
<organism evidence="11 12">
    <name type="scientific">Candidatus Dojkabacteria bacterium</name>
    <dbReference type="NCBI Taxonomy" id="2099670"/>
    <lineage>
        <taxon>Bacteria</taxon>
        <taxon>Candidatus Dojkabacteria</taxon>
    </lineage>
</organism>
<feature type="binding site" evidence="7">
    <location>
        <position position="544"/>
    </location>
    <ligand>
        <name>Mg(2+)</name>
        <dbReference type="ChEBI" id="CHEBI:18420"/>
    </ligand>
</feature>
<feature type="binding site" evidence="7">
    <location>
        <position position="60"/>
    </location>
    <ligand>
        <name>Zn(2+)</name>
        <dbReference type="ChEBI" id="CHEBI:29105"/>
        <label>1</label>
    </ligand>
</feature>
<comment type="caution">
    <text evidence="11">The sequence shown here is derived from an EMBL/GenBank/DDBJ whole genome shotgun (WGS) entry which is preliminary data.</text>
</comment>
<dbReference type="Gene3D" id="1.10.150.390">
    <property type="match status" value="1"/>
</dbReference>
<evidence type="ECO:0000256" key="6">
    <source>
        <dbReference type="ARBA" id="ARBA00048552"/>
    </source>
</evidence>
<dbReference type="Pfam" id="PF04983">
    <property type="entry name" value="RNA_pol_Rpb1_3"/>
    <property type="match status" value="1"/>
</dbReference>
<feature type="coiled-coil region" evidence="9">
    <location>
        <begin position="143"/>
        <end position="202"/>
    </location>
</feature>
<evidence type="ECO:0000256" key="9">
    <source>
        <dbReference type="SAM" id="Coils"/>
    </source>
</evidence>
<dbReference type="CDD" id="cd02655">
    <property type="entry name" value="RNAP_beta'_C"/>
    <property type="match status" value="1"/>
</dbReference>
<dbReference type="NCBIfam" id="TIGR02386">
    <property type="entry name" value="rpoC_TIGR"/>
    <property type="match status" value="1"/>
</dbReference>
<feature type="binding site" evidence="7">
    <location>
        <position position="542"/>
    </location>
    <ligand>
        <name>Mg(2+)</name>
        <dbReference type="ChEBI" id="CHEBI:18420"/>
    </ligand>
</feature>
<comment type="subunit">
    <text evidence="7">The RNAP catalytic core consists of 2 alpha, 1 beta, 1 beta' and 1 omega subunit. When a sigma factor is associated with the core the holoenzyme is formed, which can initiate transcription.</text>
</comment>
<evidence type="ECO:0000256" key="1">
    <source>
        <dbReference type="ARBA" id="ARBA00022478"/>
    </source>
</evidence>
<keyword evidence="9" id="KW-0175">Coiled coil</keyword>
<dbReference type="GO" id="GO:0000287">
    <property type="term" value="F:magnesium ion binding"/>
    <property type="evidence" value="ECO:0007669"/>
    <property type="project" value="UniProtKB-UniRule"/>
</dbReference>
<dbReference type="SUPFAM" id="SSF64484">
    <property type="entry name" value="beta and beta-prime subunits of DNA dependent RNA-polymerase"/>
    <property type="match status" value="1"/>
</dbReference>
<dbReference type="InterPro" id="IPR000722">
    <property type="entry name" value="RNA_pol_asu"/>
</dbReference>
<dbReference type="HAMAP" id="MF_01322">
    <property type="entry name" value="RNApol_bact_RpoC"/>
    <property type="match status" value="1"/>
</dbReference>
<evidence type="ECO:0000256" key="2">
    <source>
        <dbReference type="ARBA" id="ARBA00022679"/>
    </source>
</evidence>
<feature type="binding site" evidence="7">
    <location>
        <position position="546"/>
    </location>
    <ligand>
        <name>Mg(2+)</name>
        <dbReference type="ChEBI" id="CHEBI:18420"/>
    </ligand>
</feature>
<proteinExistence type="inferred from homology"/>
<dbReference type="Gene3D" id="2.40.50.100">
    <property type="match status" value="2"/>
</dbReference>
<dbReference type="GO" id="GO:0003677">
    <property type="term" value="F:DNA binding"/>
    <property type="evidence" value="ECO:0007669"/>
    <property type="project" value="UniProtKB-UniRule"/>
</dbReference>
<evidence type="ECO:0000256" key="7">
    <source>
        <dbReference type="HAMAP-Rule" id="MF_01322"/>
    </source>
</evidence>
<feature type="domain" description="RNA polymerase N-terminal" evidence="10">
    <location>
        <begin position="316"/>
        <end position="598"/>
    </location>
</feature>
<comment type="cofactor">
    <cofactor evidence="7">
        <name>Mg(2+)</name>
        <dbReference type="ChEBI" id="CHEBI:18420"/>
    </cofactor>
    <text evidence="7">Binds 1 Mg(2+) ion per subunit.</text>
</comment>
<dbReference type="InterPro" id="IPR006592">
    <property type="entry name" value="RNA_pol_N"/>
</dbReference>
<evidence type="ECO:0000256" key="4">
    <source>
        <dbReference type="ARBA" id="ARBA00022723"/>
    </source>
</evidence>
<dbReference type="Gene3D" id="4.10.860.120">
    <property type="entry name" value="RNA polymerase II, clamp domain"/>
    <property type="match status" value="1"/>
</dbReference>
<dbReference type="PANTHER" id="PTHR19376:SF54">
    <property type="entry name" value="DNA-DIRECTED RNA POLYMERASE SUBUNIT BETA"/>
    <property type="match status" value="1"/>
</dbReference>
<sequence>MTRDFKALQISIASPDEILSWSHGEVKKPETINYRTHRSEVDGLMDERIFGPTKNYECYCGKYKKIRYKGIVCDQCGVEVTTKRVRRERMGHIQLACPVTHVWYAYGLPNKLALILDIPQKKLETVIYYARYIVTDFSEEGKEAALETVATKYEQALEDLEADLKQAIEDQEEDLKEKIDALKKEEKDKGKLEMASNTLKNKSTKDLAKVRSIYKQKEENLKEKFDVIKGMVKNMKDGMTISEEEYSQLLEYDIDFFDLGMGAESIRKLLCKIDVEESITQIKEDLGKTRSVTKKRKIIQRLRVFKGMLQANIKPEWVVMDVVPVLPPDLRPIIQLPGGRFATSDLNDLYRRVINRNNRLKRLMKLGAPEIILRNEKRMLQEAVDALIDNSHRPGTKVLNTRDQAYKSLSDMLRGKQGRFRQNLLGKRVDYSARSVIVAGPELGIDQCGLPKTMALELFKPFVLSEIIRNGYAPNIKSAKLVYDSKSAEVWDILEKVTHNHPVMLNRAPTLHKQGIQAFFPVLVEGNAIKLHPMVCKGFNADFDGDQYQMAVHVPLTRKAKEEVIARMFPRTNILLMADGAPVITPDKDMALGIFYLTDVDEDSETTDFVFGSVVQAQGAYDLGEITLHQKVHVLYKGKPRETSVGRLVFNEILPEDYKFVNEQVDKKKVSKISAELFDLYDNTVVIDFLDNIKTLGFKYATQSGISVSFEDFVVSDQKDEILDEVEEKEDAYTNDYYMGLLTWEERRRLVEETWMEAIDKIAEKTWDKYQEHENNLVTLNNSGATPVSNPLRQISGLKGLILDPLGRIVELPLRSNYKDGLSSVEYFVSARGTRKGLADTALKTAESGYLTRRLVDIAQDVIVREEDCGLTEGIWLKRGQNRRLDFGRRVEGRWLIEDVVDEKTGEIVVKKGQFVSKKDGEKVTANENVTKACVASVLTAQTLRGVSQKSYGFDLGTGRPVQKGQAVGIVAAQAMGEAATQLTLDTKHLAGRAGTDITQGLPRVEELFEVRTPKAKAVLTTVPGKVKILTSEEKGTREVVVTSTENTVKVYKVLDGDKPAMKRSKKVNEGDVLLTRASGKEVLSPSKGQATLEDNHINLELDEKLAETFKIKPEVAIIVEDGDMVEKGDKLTDGSCDPKEVLKLKGLRAAQEYIIDQIQETYGIQGIAIDDRHVELIVRQMTRFGKITDAGDSDMLPGDFVDVIGINRENERLTEQGLRTIKYDQQLLGLTTASVRTESFLSAASFQEQVRVLTDAALIGKVDELRGLKENVIIGKPVPLGEEVRL</sequence>
<feature type="binding site" evidence="7">
    <location>
        <position position="73"/>
    </location>
    <ligand>
        <name>Zn(2+)</name>
        <dbReference type="ChEBI" id="CHEBI:29105"/>
        <label>1</label>
    </ligand>
</feature>
<dbReference type="GO" id="GO:0000428">
    <property type="term" value="C:DNA-directed RNA polymerase complex"/>
    <property type="evidence" value="ECO:0007669"/>
    <property type="project" value="UniProtKB-KW"/>
</dbReference>
<comment type="catalytic activity">
    <reaction evidence="6 7 8">
        <text>RNA(n) + a ribonucleoside 5'-triphosphate = RNA(n+1) + diphosphate</text>
        <dbReference type="Rhea" id="RHEA:21248"/>
        <dbReference type="Rhea" id="RHEA-COMP:14527"/>
        <dbReference type="Rhea" id="RHEA-COMP:17342"/>
        <dbReference type="ChEBI" id="CHEBI:33019"/>
        <dbReference type="ChEBI" id="CHEBI:61557"/>
        <dbReference type="ChEBI" id="CHEBI:140395"/>
        <dbReference type="EC" id="2.7.7.6"/>
    </reaction>
</comment>
<feature type="binding site" evidence="7">
    <location>
        <position position="58"/>
    </location>
    <ligand>
        <name>Zn(2+)</name>
        <dbReference type="ChEBI" id="CHEBI:29105"/>
        <label>1</label>
    </ligand>
</feature>
<dbReference type="InterPro" id="IPR044893">
    <property type="entry name" value="RNA_pol_Rpb1_clamp_domain"/>
</dbReference>
<comment type="function">
    <text evidence="7 8">DNA-dependent RNA polymerase catalyzes the transcription of DNA into RNA using the four ribonucleoside triphosphates as substrates.</text>
</comment>
<dbReference type="InterPro" id="IPR045867">
    <property type="entry name" value="DNA-dir_RpoC_beta_prime"/>
</dbReference>
<feature type="binding site" evidence="7">
    <location>
        <position position="76"/>
    </location>
    <ligand>
        <name>Zn(2+)</name>
        <dbReference type="ChEBI" id="CHEBI:29105"/>
        <label>1</label>
    </ligand>
</feature>
<dbReference type="GO" id="GO:0006351">
    <property type="term" value="P:DNA-templated transcription"/>
    <property type="evidence" value="ECO:0007669"/>
    <property type="project" value="UniProtKB-UniRule"/>
</dbReference>
<keyword evidence="5 7" id="KW-0804">Transcription</keyword>
<protein>
    <recommendedName>
        <fullName evidence="7">DNA-directed RNA polymerase subunit beta'</fullName>
        <shortName evidence="7">RNAP subunit beta'</shortName>
        <ecNumber evidence="7">2.7.7.6</ecNumber>
    </recommendedName>
    <alternativeName>
        <fullName evidence="7">RNA polymerase subunit beta'</fullName>
    </alternativeName>
    <alternativeName>
        <fullName evidence="7">Transcriptase subunit beta'</fullName>
    </alternativeName>
</protein>
<evidence type="ECO:0000256" key="8">
    <source>
        <dbReference type="RuleBase" id="RU004279"/>
    </source>
</evidence>
<dbReference type="InterPro" id="IPR038120">
    <property type="entry name" value="Rpb1_funnel_sf"/>
</dbReference>
<dbReference type="CDD" id="cd01609">
    <property type="entry name" value="RNAP_beta'_N"/>
    <property type="match status" value="1"/>
</dbReference>
<evidence type="ECO:0000259" key="10">
    <source>
        <dbReference type="SMART" id="SM00663"/>
    </source>
</evidence>
<dbReference type="InterPro" id="IPR007081">
    <property type="entry name" value="RNA_pol_Rpb1_5"/>
</dbReference>
<reference evidence="11" key="2">
    <citation type="journal article" date="2021" name="Microbiome">
        <title>Successional dynamics and alternative stable states in a saline activated sludge microbial community over 9 years.</title>
        <authorList>
            <person name="Wang Y."/>
            <person name="Ye J."/>
            <person name="Ju F."/>
            <person name="Liu L."/>
            <person name="Boyd J.A."/>
            <person name="Deng Y."/>
            <person name="Parks D.H."/>
            <person name="Jiang X."/>
            <person name="Yin X."/>
            <person name="Woodcroft B.J."/>
            <person name="Tyson G.W."/>
            <person name="Hugenholtz P."/>
            <person name="Polz M.F."/>
            <person name="Zhang T."/>
        </authorList>
    </citation>
    <scope>NUCLEOTIDE SEQUENCE</scope>
    <source>
        <strain evidence="11">HKST-UBA11</strain>
    </source>
</reference>
<accession>A0A955L8V9</accession>
<comment type="caution">
    <text evidence="7">Lacks conserved residue(s) required for the propagation of feature annotation.</text>
</comment>
<dbReference type="EMBL" id="JAGQLH010000046">
    <property type="protein sequence ID" value="MCA9385800.1"/>
    <property type="molecule type" value="Genomic_DNA"/>
</dbReference>
<evidence type="ECO:0000313" key="12">
    <source>
        <dbReference type="Proteomes" id="UP000754563"/>
    </source>
</evidence>
<dbReference type="InterPro" id="IPR007066">
    <property type="entry name" value="RNA_pol_Rpb1_3"/>
</dbReference>
<gene>
    <name evidence="7 11" type="primary">rpoC</name>
    <name evidence="11" type="ORF">KC717_04075</name>
</gene>
<dbReference type="Gene3D" id="1.10.274.100">
    <property type="entry name" value="RNA polymerase Rpb1, domain 3"/>
    <property type="match status" value="2"/>
</dbReference>
<keyword evidence="2 7" id="KW-0808">Transferase</keyword>
<evidence type="ECO:0000256" key="5">
    <source>
        <dbReference type="ARBA" id="ARBA00023163"/>
    </source>
</evidence>
<dbReference type="Gene3D" id="1.10.132.30">
    <property type="match status" value="1"/>
</dbReference>
<keyword evidence="4 7" id="KW-0479">Metal-binding</keyword>
<dbReference type="InterPro" id="IPR007080">
    <property type="entry name" value="RNA_pol_Rpb1_1"/>
</dbReference>
<dbReference type="Pfam" id="PF04998">
    <property type="entry name" value="RNA_pol_Rpb1_5"/>
    <property type="match status" value="1"/>
</dbReference>
<dbReference type="GO" id="GO:0008270">
    <property type="term" value="F:zinc ion binding"/>
    <property type="evidence" value="ECO:0007669"/>
    <property type="project" value="UniProtKB-UniRule"/>
</dbReference>
<evidence type="ECO:0000256" key="3">
    <source>
        <dbReference type="ARBA" id="ARBA00022695"/>
    </source>
</evidence>
<dbReference type="Gene3D" id="2.40.40.20">
    <property type="match status" value="1"/>
</dbReference>
<dbReference type="EC" id="2.7.7.6" evidence="7"/>
<dbReference type="GO" id="GO:0003899">
    <property type="term" value="F:DNA-directed RNA polymerase activity"/>
    <property type="evidence" value="ECO:0007669"/>
    <property type="project" value="UniProtKB-UniRule"/>
</dbReference>
<dbReference type="PANTHER" id="PTHR19376">
    <property type="entry name" value="DNA-DIRECTED RNA POLYMERASE"/>
    <property type="match status" value="1"/>
</dbReference>
<comment type="similarity">
    <text evidence="7 8">Belongs to the RNA polymerase beta' chain family.</text>
</comment>
<keyword evidence="7" id="KW-0460">Magnesium</keyword>
<dbReference type="Gene3D" id="1.10.1790.20">
    <property type="match status" value="1"/>
</dbReference>
<dbReference type="SMART" id="SM00663">
    <property type="entry name" value="RPOLA_N"/>
    <property type="match status" value="1"/>
</dbReference>